<evidence type="ECO:0000313" key="1">
    <source>
        <dbReference type="EMBL" id="MBW0468890.1"/>
    </source>
</evidence>
<organism evidence="1 2">
    <name type="scientific">Austropuccinia psidii MF-1</name>
    <dbReference type="NCBI Taxonomy" id="1389203"/>
    <lineage>
        <taxon>Eukaryota</taxon>
        <taxon>Fungi</taxon>
        <taxon>Dikarya</taxon>
        <taxon>Basidiomycota</taxon>
        <taxon>Pucciniomycotina</taxon>
        <taxon>Pucciniomycetes</taxon>
        <taxon>Pucciniales</taxon>
        <taxon>Sphaerophragmiaceae</taxon>
        <taxon>Austropuccinia</taxon>
    </lineage>
</organism>
<keyword evidence="2" id="KW-1185">Reference proteome</keyword>
<name>A0A9Q3BPP1_9BASI</name>
<sequence>MLLRINGLAQERHSPIQVVMHAQSYKHIKQYAYSKPEAVLPGLCLHRSTPPSLLTVSFHHNRQIDPKPSTSHHRIFIEY</sequence>
<comment type="caution">
    <text evidence="1">The sequence shown here is derived from an EMBL/GenBank/DDBJ whole genome shotgun (WGS) entry which is preliminary data.</text>
</comment>
<proteinExistence type="predicted"/>
<reference evidence="1" key="1">
    <citation type="submission" date="2021-03" db="EMBL/GenBank/DDBJ databases">
        <title>Draft genome sequence of rust myrtle Austropuccinia psidii MF-1, a brazilian biotype.</title>
        <authorList>
            <person name="Quecine M.C."/>
            <person name="Pachon D.M.R."/>
            <person name="Bonatelli M.L."/>
            <person name="Correr F.H."/>
            <person name="Franceschini L.M."/>
            <person name="Leite T.F."/>
            <person name="Margarido G.R.A."/>
            <person name="Almeida C.A."/>
            <person name="Ferrarezi J.A."/>
            <person name="Labate C.A."/>
        </authorList>
    </citation>
    <scope>NUCLEOTIDE SEQUENCE</scope>
    <source>
        <strain evidence="1">MF-1</strain>
    </source>
</reference>
<dbReference type="AlphaFoldDB" id="A0A9Q3BPP1"/>
<dbReference type="Proteomes" id="UP000765509">
    <property type="component" value="Unassembled WGS sequence"/>
</dbReference>
<dbReference type="EMBL" id="AVOT02002010">
    <property type="protein sequence ID" value="MBW0468890.1"/>
    <property type="molecule type" value="Genomic_DNA"/>
</dbReference>
<protein>
    <submittedName>
        <fullName evidence="1">Uncharacterized protein</fullName>
    </submittedName>
</protein>
<accession>A0A9Q3BPP1</accession>
<evidence type="ECO:0000313" key="2">
    <source>
        <dbReference type="Proteomes" id="UP000765509"/>
    </source>
</evidence>
<gene>
    <name evidence="1" type="ORF">O181_008605</name>
</gene>